<evidence type="ECO:0000313" key="1">
    <source>
        <dbReference type="EMBL" id="KAH6869149.1"/>
    </source>
</evidence>
<dbReference type="Gene3D" id="2.60.40.1180">
    <property type="entry name" value="Golgi alpha-mannosidase II"/>
    <property type="match status" value="1"/>
</dbReference>
<reference evidence="1 2" key="1">
    <citation type="journal article" date="2021" name="Nat. Commun.">
        <title>Genetic determinants of endophytism in the Arabidopsis root mycobiome.</title>
        <authorList>
            <person name="Mesny F."/>
            <person name="Miyauchi S."/>
            <person name="Thiergart T."/>
            <person name="Pickel B."/>
            <person name="Atanasova L."/>
            <person name="Karlsson M."/>
            <person name="Huettel B."/>
            <person name="Barry K.W."/>
            <person name="Haridas S."/>
            <person name="Chen C."/>
            <person name="Bauer D."/>
            <person name="Andreopoulos W."/>
            <person name="Pangilinan J."/>
            <person name="LaButti K."/>
            <person name="Riley R."/>
            <person name="Lipzen A."/>
            <person name="Clum A."/>
            <person name="Drula E."/>
            <person name="Henrissat B."/>
            <person name="Kohler A."/>
            <person name="Grigoriev I.V."/>
            <person name="Martin F.M."/>
            <person name="Hacquard S."/>
        </authorList>
    </citation>
    <scope>NUCLEOTIDE SEQUENCE [LARGE SCALE GENOMIC DNA]</scope>
    <source>
        <strain evidence="1 2">MPI-CAGE-CH-0241</strain>
    </source>
</reference>
<accession>A0A9P8VNF9</accession>
<evidence type="ECO:0000313" key="2">
    <source>
        <dbReference type="Proteomes" id="UP000777438"/>
    </source>
</evidence>
<gene>
    <name evidence="1" type="ORF">B0T10DRAFT_297652</name>
</gene>
<dbReference type="AlphaFoldDB" id="A0A9P8VNF9"/>
<dbReference type="EMBL" id="JAGPYM010000079">
    <property type="protein sequence ID" value="KAH6869149.1"/>
    <property type="molecule type" value="Genomic_DNA"/>
</dbReference>
<proteinExistence type="predicted"/>
<name>A0A9P8VNF9_9HYPO</name>
<comment type="caution">
    <text evidence="1">The sequence shown here is derived from an EMBL/GenBank/DDBJ whole genome shotgun (WGS) entry which is preliminary data.</text>
</comment>
<organism evidence="1 2">
    <name type="scientific">Thelonectria olida</name>
    <dbReference type="NCBI Taxonomy" id="1576542"/>
    <lineage>
        <taxon>Eukaryota</taxon>
        <taxon>Fungi</taxon>
        <taxon>Dikarya</taxon>
        <taxon>Ascomycota</taxon>
        <taxon>Pezizomycotina</taxon>
        <taxon>Sordariomycetes</taxon>
        <taxon>Hypocreomycetidae</taxon>
        <taxon>Hypocreales</taxon>
        <taxon>Nectriaceae</taxon>
        <taxon>Thelonectria</taxon>
    </lineage>
</organism>
<sequence length="114" mass="13439">MQCRRTSGDSWECIRVLRSSLALRKERVSIFDMENVRYQMRAMKMCLRIPRRRANKKEVVVCYFREHESACAVLWETRLQSAKIIPSNYPEVHSGLDGLVLRPFEAFVCMPNNQ</sequence>
<dbReference type="InterPro" id="IPR013780">
    <property type="entry name" value="Glyco_hydro_b"/>
</dbReference>
<protein>
    <submittedName>
        <fullName evidence="1">Uncharacterized protein</fullName>
    </submittedName>
</protein>
<keyword evidence="2" id="KW-1185">Reference proteome</keyword>
<dbReference type="Proteomes" id="UP000777438">
    <property type="component" value="Unassembled WGS sequence"/>
</dbReference>
<dbReference type="SUPFAM" id="SSF51011">
    <property type="entry name" value="Glycosyl hydrolase domain"/>
    <property type="match status" value="1"/>
</dbReference>